<dbReference type="PANTHER" id="PTHR45138">
    <property type="entry name" value="REGULATORY COMPONENTS OF SENSORY TRANSDUCTION SYSTEM"/>
    <property type="match status" value="1"/>
</dbReference>
<dbReference type="EMBL" id="QDKL01000002">
    <property type="protein sequence ID" value="RZF21236.1"/>
    <property type="molecule type" value="Genomic_DNA"/>
</dbReference>
<evidence type="ECO:0000256" key="1">
    <source>
        <dbReference type="ARBA" id="ARBA00012528"/>
    </source>
</evidence>
<evidence type="ECO:0000259" key="3">
    <source>
        <dbReference type="PROSITE" id="PS50887"/>
    </source>
</evidence>
<dbReference type="InterPro" id="IPR029787">
    <property type="entry name" value="Nucleotide_cyclase"/>
</dbReference>
<evidence type="ECO:0000256" key="2">
    <source>
        <dbReference type="ARBA" id="ARBA00034247"/>
    </source>
</evidence>
<keyword evidence="5" id="KW-1185">Reference proteome</keyword>
<dbReference type="InterPro" id="IPR043128">
    <property type="entry name" value="Rev_trsase/Diguanyl_cyclase"/>
</dbReference>
<dbReference type="CDD" id="cd01949">
    <property type="entry name" value="GGDEF"/>
    <property type="match status" value="1"/>
</dbReference>
<reference evidence="5" key="1">
    <citation type="journal article" date="2019" name="Int. J. Syst. Evol. Microbiol.">
        <title>Halobacteriovorax valvorus sp. nov., a novel prokaryotic predator isolated from coastal seawater of China.</title>
        <authorList>
            <person name="Chen M.-X."/>
        </authorList>
    </citation>
    <scope>NUCLEOTIDE SEQUENCE [LARGE SCALE GENOMIC DNA]</scope>
    <source>
        <strain evidence="5">BL9</strain>
    </source>
</reference>
<sequence length="320" mass="36773">MLEKQYEALLNYICQNVEEENFNIVLKSFRDFIKNEFNSRTPLVFATIQTDDGNPIIRDFYNNKISGEYPDKVYQELMGALKTQHLHVDIEGDKYRFIDVGFNGSQNLFIVVNGEFSTQVFSQLENYIQSKFRSLLHIKELKRLQSLAHVDDVTGLYNQRKFKSDIEASIREYETLERSFSLIFIDIDYFKSINDGHGHLIGTSLLKQVAETIRSTVREDDLCYRYGGDEFVVLAPYSTLEDAKHIGERILKRVKSTIYKIEADLEINSKEDEDVQLSVSIGVANYPVNASSRNEIIGMADKMMYEAKKSGRGKVCVADS</sequence>
<dbReference type="SMART" id="SM00267">
    <property type="entry name" value="GGDEF"/>
    <property type="match status" value="1"/>
</dbReference>
<evidence type="ECO:0000313" key="5">
    <source>
        <dbReference type="Proteomes" id="UP000443582"/>
    </source>
</evidence>
<dbReference type="InterPro" id="IPR000160">
    <property type="entry name" value="GGDEF_dom"/>
</dbReference>
<dbReference type="SUPFAM" id="SSF55073">
    <property type="entry name" value="Nucleotide cyclase"/>
    <property type="match status" value="1"/>
</dbReference>
<accession>A0ABY0IE61</accession>
<comment type="catalytic activity">
    <reaction evidence="2">
        <text>2 GTP = 3',3'-c-di-GMP + 2 diphosphate</text>
        <dbReference type="Rhea" id="RHEA:24898"/>
        <dbReference type="ChEBI" id="CHEBI:33019"/>
        <dbReference type="ChEBI" id="CHEBI:37565"/>
        <dbReference type="ChEBI" id="CHEBI:58805"/>
        <dbReference type="EC" id="2.7.7.65"/>
    </reaction>
</comment>
<dbReference type="NCBIfam" id="TIGR00254">
    <property type="entry name" value="GGDEF"/>
    <property type="match status" value="1"/>
</dbReference>
<dbReference type="Gene3D" id="3.30.70.270">
    <property type="match status" value="1"/>
</dbReference>
<dbReference type="Pfam" id="PF00990">
    <property type="entry name" value="GGDEF"/>
    <property type="match status" value="1"/>
</dbReference>
<protein>
    <recommendedName>
        <fullName evidence="1">diguanylate cyclase</fullName>
        <ecNumber evidence="1">2.7.7.65</ecNumber>
    </recommendedName>
</protein>
<dbReference type="PANTHER" id="PTHR45138:SF9">
    <property type="entry name" value="DIGUANYLATE CYCLASE DGCM-RELATED"/>
    <property type="match status" value="1"/>
</dbReference>
<dbReference type="PROSITE" id="PS50887">
    <property type="entry name" value="GGDEF"/>
    <property type="match status" value="1"/>
</dbReference>
<name>A0ABY0IE61_9BACT</name>
<proteinExistence type="predicted"/>
<dbReference type="RefSeq" id="WP_114706303.1">
    <property type="nucleotide sequence ID" value="NZ_QDKL01000002.1"/>
</dbReference>
<evidence type="ECO:0000313" key="4">
    <source>
        <dbReference type="EMBL" id="RZF21236.1"/>
    </source>
</evidence>
<comment type="caution">
    <text evidence="4">The sequence shown here is derived from an EMBL/GenBank/DDBJ whole genome shotgun (WGS) entry which is preliminary data.</text>
</comment>
<dbReference type="EC" id="2.7.7.65" evidence="1"/>
<gene>
    <name evidence="4" type="ORF">DAY19_06015</name>
</gene>
<dbReference type="Proteomes" id="UP000443582">
    <property type="component" value="Unassembled WGS sequence"/>
</dbReference>
<feature type="domain" description="GGDEF" evidence="3">
    <location>
        <begin position="178"/>
        <end position="320"/>
    </location>
</feature>
<dbReference type="InterPro" id="IPR050469">
    <property type="entry name" value="Diguanylate_Cyclase"/>
</dbReference>
<organism evidence="4 5">
    <name type="scientific">Halobacteriovorax vibrionivorans</name>
    <dbReference type="NCBI Taxonomy" id="2152716"/>
    <lineage>
        <taxon>Bacteria</taxon>
        <taxon>Pseudomonadati</taxon>
        <taxon>Bdellovibrionota</taxon>
        <taxon>Bacteriovoracia</taxon>
        <taxon>Bacteriovoracales</taxon>
        <taxon>Halobacteriovoraceae</taxon>
        <taxon>Halobacteriovorax</taxon>
    </lineage>
</organism>